<name>A0AAE0C287_9CHLO</name>
<protein>
    <submittedName>
        <fullName evidence="2">Uncharacterized protein</fullName>
    </submittedName>
</protein>
<evidence type="ECO:0000313" key="3">
    <source>
        <dbReference type="Proteomes" id="UP001190700"/>
    </source>
</evidence>
<keyword evidence="3" id="KW-1185">Reference proteome</keyword>
<reference evidence="2 3" key="1">
    <citation type="journal article" date="2015" name="Genome Biol. Evol.">
        <title>Comparative Genomics of a Bacterivorous Green Alga Reveals Evolutionary Causalities and Consequences of Phago-Mixotrophic Mode of Nutrition.</title>
        <authorList>
            <person name="Burns J.A."/>
            <person name="Paasch A."/>
            <person name="Narechania A."/>
            <person name="Kim E."/>
        </authorList>
    </citation>
    <scope>NUCLEOTIDE SEQUENCE [LARGE SCALE GENOMIC DNA]</scope>
    <source>
        <strain evidence="2 3">PLY_AMNH</strain>
    </source>
</reference>
<dbReference type="EMBL" id="LGRX02029254">
    <property type="protein sequence ID" value="KAK3247061.1"/>
    <property type="molecule type" value="Genomic_DNA"/>
</dbReference>
<dbReference type="AlphaFoldDB" id="A0AAE0C287"/>
<dbReference type="Proteomes" id="UP001190700">
    <property type="component" value="Unassembled WGS sequence"/>
</dbReference>
<sequence>MHLQYQDMGGFEMVSTTTKALVPPINAPFMLWLKTQIMKVWIDPECGDGICDSPYEFPSFGRTTGKHANTSKQGEPVDQEAGYVQVMQIKLFKLLERMGRSRPGARQGYCENDIEGELQ</sequence>
<gene>
    <name evidence="2" type="ORF">CYMTET_43430</name>
</gene>
<organism evidence="2 3">
    <name type="scientific">Cymbomonas tetramitiformis</name>
    <dbReference type="NCBI Taxonomy" id="36881"/>
    <lineage>
        <taxon>Eukaryota</taxon>
        <taxon>Viridiplantae</taxon>
        <taxon>Chlorophyta</taxon>
        <taxon>Pyramimonadophyceae</taxon>
        <taxon>Pyramimonadales</taxon>
        <taxon>Pyramimonadaceae</taxon>
        <taxon>Cymbomonas</taxon>
    </lineage>
</organism>
<evidence type="ECO:0000313" key="2">
    <source>
        <dbReference type="EMBL" id="KAK3247061.1"/>
    </source>
</evidence>
<feature type="region of interest" description="Disordered" evidence="1">
    <location>
        <begin position="100"/>
        <end position="119"/>
    </location>
</feature>
<proteinExistence type="predicted"/>
<evidence type="ECO:0000256" key="1">
    <source>
        <dbReference type="SAM" id="MobiDB-lite"/>
    </source>
</evidence>
<accession>A0AAE0C287</accession>
<comment type="caution">
    <text evidence="2">The sequence shown here is derived from an EMBL/GenBank/DDBJ whole genome shotgun (WGS) entry which is preliminary data.</text>
</comment>